<evidence type="ECO:0000256" key="1">
    <source>
        <dbReference type="SAM" id="MobiDB-lite"/>
    </source>
</evidence>
<name>A0ABN3NJ04_STRLO</name>
<evidence type="ECO:0000313" key="3">
    <source>
        <dbReference type="Proteomes" id="UP001501777"/>
    </source>
</evidence>
<feature type="compositionally biased region" description="Polar residues" evidence="1">
    <location>
        <begin position="128"/>
        <end position="149"/>
    </location>
</feature>
<dbReference type="Proteomes" id="UP001501777">
    <property type="component" value="Unassembled WGS sequence"/>
</dbReference>
<dbReference type="EMBL" id="BAAASG010000036">
    <property type="protein sequence ID" value="GAA2523639.1"/>
    <property type="molecule type" value="Genomic_DNA"/>
</dbReference>
<sequence>MRAGPAGIAAVLIALARAAKETANRAEAISDIDWHPWNDALALVSLVAGHDIAEAAHAIDGQIQRAQLALARQAPAADRWFTLRDEVEDRRRSFTEIARRRALHTRTRSPSAPRPARQKRSAMAITPAPTTRNLNQHVADSRAPISQQLQRKRASRHQHTPAPGNTHAKTTGLTNAPAHHLHTALPVHPGTPDQQAL</sequence>
<comment type="caution">
    <text evidence="2">The sequence shown here is derived from an EMBL/GenBank/DDBJ whole genome shotgun (WGS) entry which is preliminary data.</text>
</comment>
<keyword evidence="3" id="KW-1185">Reference proteome</keyword>
<organism evidence="2 3">
    <name type="scientific">Streptomyces longisporus</name>
    <dbReference type="NCBI Taxonomy" id="1948"/>
    <lineage>
        <taxon>Bacteria</taxon>
        <taxon>Bacillati</taxon>
        <taxon>Actinomycetota</taxon>
        <taxon>Actinomycetes</taxon>
        <taxon>Kitasatosporales</taxon>
        <taxon>Streptomycetaceae</taxon>
        <taxon>Streptomyces</taxon>
    </lineage>
</organism>
<accession>A0ABN3NJ04</accession>
<feature type="compositionally biased region" description="Basic residues" evidence="1">
    <location>
        <begin position="150"/>
        <end position="159"/>
    </location>
</feature>
<feature type="region of interest" description="Disordered" evidence="1">
    <location>
        <begin position="100"/>
        <end position="173"/>
    </location>
</feature>
<proteinExistence type="predicted"/>
<reference evidence="2 3" key="1">
    <citation type="journal article" date="2019" name="Int. J. Syst. Evol. Microbiol.">
        <title>The Global Catalogue of Microorganisms (GCM) 10K type strain sequencing project: providing services to taxonomists for standard genome sequencing and annotation.</title>
        <authorList>
            <consortium name="The Broad Institute Genomics Platform"/>
            <consortium name="The Broad Institute Genome Sequencing Center for Infectious Disease"/>
            <person name="Wu L."/>
            <person name="Ma J."/>
        </authorList>
    </citation>
    <scope>NUCLEOTIDE SEQUENCE [LARGE SCALE GENOMIC DNA]</scope>
    <source>
        <strain evidence="2 3">JCM 4395</strain>
    </source>
</reference>
<protein>
    <submittedName>
        <fullName evidence="2">Uncharacterized protein</fullName>
    </submittedName>
</protein>
<gene>
    <name evidence="2" type="ORF">GCM10010276_88570</name>
</gene>
<evidence type="ECO:0000313" key="2">
    <source>
        <dbReference type="EMBL" id="GAA2523639.1"/>
    </source>
</evidence>